<keyword evidence="1" id="KW-0812">Transmembrane</keyword>
<name>A0A6A3P9N9_9STRA</name>
<dbReference type="AlphaFoldDB" id="A0A6A3P9N9"/>
<feature type="transmembrane region" description="Helical" evidence="1">
    <location>
        <begin position="34"/>
        <end position="59"/>
    </location>
</feature>
<keyword evidence="1" id="KW-1133">Transmembrane helix</keyword>
<comment type="caution">
    <text evidence="2">The sequence shown here is derived from an EMBL/GenBank/DDBJ whole genome shotgun (WGS) entry which is preliminary data.</text>
</comment>
<dbReference type="Proteomes" id="UP000429607">
    <property type="component" value="Unassembled WGS sequence"/>
</dbReference>
<proteinExistence type="predicted"/>
<reference evidence="2 3" key="1">
    <citation type="submission" date="2018-09" db="EMBL/GenBank/DDBJ databases">
        <title>Genomic investigation of the strawberry pathogen Phytophthora fragariae indicates pathogenicity is determined by transcriptional variation in three key races.</title>
        <authorList>
            <person name="Adams T.M."/>
            <person name="Armitage A.D."/>
            <person name="Sobczyk M.K."/>
            <person name="Bates H.J."/>
            <person name="Dunwell J.M."/>
            <person name="Nellist C.F."/>
            <person name="Harrison R.J."/>
        </authorList>
    </citation>
    <scope>NUCLEOTIDE SEQUENCE [LARGE SCALE GENOMIC DNA]</scope>
    <source>
        <strain evidence="2 3">SCRP249</strain>
    </source>
</reference>
<gene>
    <name evidence="2" type="ORF">PR001_g586</name>
</gene>
<evidence type="ECO:0000313" key="2">
    <source>
        <dbReference type="EMBL" id="KAE9052344.1"/>
    </source>
</evidence>
<evidence type="ECO:0000256" key="1">
    <source>
        <dbReference type="SAM" id="Phobius"/>
    </source>
</evidence>
<protein>
    <submittedName>
        <fullName evidence="2">Uncharacterized protein</fullName>
    </submittedName>
</protein>
<sequence>MSSDDALAKLRARMAQPPKDWVDVVMVAVLKDPVFYGVLALGVFLVLGAMALFATKVLLDQIAAEERLKQRKKDKKEQIDVLCCPSST</sequence>
<keyword evidence="1" id="KW-0472">Membrane</keyword>
<evidence type="ECO:0000313" key="3">
    <source>
        <dbReference type="Proteomes" id="UP000429607"/>
    </source>
</evidence>
<dbReference type="EMBL" id="QXFV01000015">
    <property type="protein sequence ID" value="KAE9052344.1"/>
    <property type="molecule type" value="Genomic_DNA"/>
</dbReference>
<accession>A0A6A3P9N9</accession>
<organism evidence="2 3">
    <name type="scientific">Phytophthora rubi</name>
    <dbReference type="NCBI Taxonomy" id="129364"/>
    <lineage>
        <taxon>Eukaryota</taxon>
        <taxon>Sar</taxon>
        <taxon>Stramenopiles</taxon>
        <taxon>Oomycota</taxon>
        <taxon>Peronosporomycetes</taxon>
        <taxon>Peronosporales</taxon>
        <taxon>Peronosporaceae</taxon>
        <taxon>Phytophthora</taxon>
    </lineage>
</organism>